<dbReference type="RefSeq" id="WP_270043726.1">
    <property type="nucleotide sequence ID" value="NZ_JAPDOD010000034.1"/>
</dbReference>
<keyword evidence="2" id="KW-1185">Reference proteome</keyword>
<dbReference type="Proteomes" id="UP001149140">
    <property type="component" value="Unassembled WGS sequence"/>
</dbReference>
<reference evidence="1" key="1">
    <citation type="submission" date="2022-10" db="EMBL/GenBank/DDBJ databases">
        <title>The WGS of Solirubrobacter ginsenosidimutans DSM 21036.</title>
        <authorList>
            <person name="Jiang Z."/>
        </authorList>
    </citation>
    <scope>NUCLEOTIDE SEQUENCE</scope>
    <source>
        <strain evidence="1">DSM 21036</strain>
    </source>
</reference>
<dbReference type="AlphaFoldDB" id="A0A9X3S8S6"/>
<proteinExistence type="predicted"/>
<comment type="caution">
    <text evidence="1">The sequence shown here is derived from an EMBL/GenBank/DDBJ whole genome shotgun (WGS) entry which is preliminary data.</text>
</comment>
<evidence type="ECO:0000313" key="2">
    <source>
        <dbReference type="Proteomes" id="UP001149140"/>
    </source>
</evidence>
<sequence>MAVADHARPDLVAHAHATRASFEDVATELRELLGAKLVAYLGRVGETRAVHQWAEGERMPSDEVQLRLRFALRVALPIAAADSPAIAQAWFQGLNPQLDDRSPARLLRDGDLDEVGPAIVAAERAFLIGG</sequence>
<evidence type="ECO:0008006" key="3">
    <source>
        <dbReference type="Google" id="ProtNLM"/>
    </source>
</evidence>
<name>A0A9X3S8S6_9ACTN</name>
<gene>
    <name evidence="1" type="ORF">OM076_29655</name>
</gene>
<organism evidence="1 2">
    <name type="scientific">Solirubrobacter ginsenosidimutans</name>
    <dbReference type="NCBI Taxonomy" id="490573"/>
    <lineage>
        <taxon>Bacteria</taxon>
        <taxon>Bacillati</taxon>
        <taxon>Actinomycetota</taxon>
        <taxon>Thermoleophilia</taxon>
        <taxon>Solirubrobacterales</taxon>
        <taxon>Solirubrobacteraceae</taxon>
        <taxon>Solirubrobacter</taxon>
    </lineage>
</organism>
<protein>
    <recommendedName>
        <fullName evidence="3">DUF2384 domain-containing protein</fullName>
    </recommendedName>
</protein>
<evidence type="ECO:0000313" key="1">
    <source>
        <dbReference type="EMBL" id="MDA0164473.1"/>
    </source>
</evidence>
<accession>A0A9X3S8S6</accession>
<dbReference type="EMBL" id="JAPDOD010000034">
    <property type="protein sequence ID" value="MDA0164473.1"/>
    <property type="molecule type" value="Genomic_DNA"/>
</dbReference>